<feature type="compositionally biased region" description="Polar residues" evidence="1">
    <location>
        <begin position="130"/>
        <end position="148"/>
    </location>
</feature>
<feature type="region of interest" description="Disordered" evidence="1">
    <location>
        <begin position="1"/>
        <end position="117"/>
    </location>
</feature>
<proteinExistence type="predicted"/>
<feature type="region of interest" description="Disordered" evidence="1">
    <location>
        <begin position="420"/>
        <end position="444"/>
    </location>
</feature>
<feature type="region of interest" description="Disordered" evidence="1">
    <location>
        <begin position="193"/>
        <end position="216"/>
    </location>
</feature>
<evidence type="ECO:0000313" key="2">
    <source>
        <dbReference type="EMBL" id="PWN22840.1"/>
    </source>
</evidence>
<organism evidence="2 3">
    <name type="scientific">Pseudomicrostroma glucosiphilum</name>
    <dbReference type="NCBI Taxonomy" id="1684307"/>
    <lineage>
        <taxon>Eukaryota</taxon>
        <taxon>Fungi</taxon>
        <taxon>Dikarya</taxon>
        <taxon>Basidiomycota</taxon>
        <taxon>Ustilaginomycotina</taxon>
        <taxon>Exobasidiomycetes</taxon>
        <taxon>Microstromatales</taxon>
        <taxon>Microstromatales incertae sedis</taxon>
        <taxon>Pseudomicrostroma</taxon>
    </lineage>
</organism>
<feature type="region of interest" description="Disordered" evidence="1">
    <location>
        <begin position="383"/>
        <end position="404"/>
    </location>
</feature>
<dbReference type="RefSeq" id="XP_025350000.1">
    <property type="nucleotide sequence ID" value="XM_025491088.1"/>
</dbReference>
<dbReference type="AlphaFoldDB" id="A0A316UC90"/>
<reference evidence="2 3" key="1">
    <citation type="journal article" date="2018" name="Mol. Biol. Evol.">
        <title>Broad Genomic Sampling Reveals a Smut Pathogenic Ancestry of the Fungal Clade Ustilaginomycotina.</title>
        <authorList>
            <person name="Kijpornyongpan T."/>
            <person name="Mondo S.J."/>
            <person name="Barry K."/>
            <person name="Sandor L."/>
            <person name="Lee J."/>
            <person name="Lipzen A."/>
            <person name="Pangilinan J."/>
            <person name="LaButti K."/>
            <person name="Hainaut M."/>
            <person name="Henrissat B."/>
            <person name="Grigoriev I.V."/>
            <person name="Spatafora J.W."/>
            <person name="Aime M.C."/>
        </authorList>
    </citation>
    <scope>NUCLEOTIDE SEQUENCE [LARGE SCALE GENOMIC DNA]</scope>
    <source>
        <strain evidence="2 3">MCA 4718</strain>
    </source>
</reference>
<protein>
    <recommendedName>
        <fullName evidence="4">CRIB domain-containing protein</fullName>
    </recommendedName>
</protein>
<sequence length="485" mass="51696">MSKSTPASPPLSPRQRLGSILTGNSRAASSAVSSSAISTASPLSPIGKDGGEVTPQSMSHDGMHRTRTHRLSRLRSPFKGSDVGTVDSPERKTSGMRPSTSECPLLDLPPTSSDMQGDYVDVAKTLMTPSALSRSSSYQISRPTSPSSAAILRSLSMQSGPPMYVMSPSTSPAKRTGPFLFNRSRKNSDVALKEGSGEGRLAFSRHSSRPASPIRTNSERSLYPYKRKSVGAPVIGLPTNFKHTSGISTAPLQNALQLAGLAAVSSRQSSVSEGGQTFFRPNTDRTSALLEDKQSLAEALDEIEKALDGMPARFTDQQFQRSPPPLVSQKKDTLDTVDIVSSGLAQRLDDAGQSMRPLTVLAQSKEDESHLSTSGDKLITHEFTCPAPPSRPVKGSLRSPSVSPVKCLHRKPVPKLEDALRSEVAVSPPQRGVLPISETNDVRSGIQGAEQLPDKEVAKMPPCISVKPSQDWSATLAEIKAALKA</sequence>
<name>A0A316UC90_9BASI</name>
<dbReference type="EMBL" id="KZ819322">
    <property type="protein sequence ID" value="PWN22840.1"/>
    <property type="molecule type" value="Genomic_DNA"/>
</dbReference>
<keyword evidence="3" id="KW-1185">Reference proteome</keyword>
<accession>A0A316UC90</accession>
<gene>
    <name evidence="2" type="ORF">BCV69DRAFT_275731</name>
</gene>
<evidence type="ECO:0000313" key="3">
    <source>
        <dbReference type="Proteomes" id="UP000245942"/>
    </source>
</evidence>
<dbReference type="GeneID" id="37012822"/>
<evidence type="ECO:0008006" key="4">
    <source>
        <dbReference type="Google" id="ProtNLM"/>
    </source>
</evidence>
<evidence type="ECO:0000256" key="1">
    <source>
        <dbReference type="SAM" id="MobiDB-lite"/>
    </source>
</evidence>
<feature type="region of interest" description="Disordered" evidence="1">
    <location>
        <begin position="130"/>
        <end position="173"/>
    </location>
</feature>
<feature type="compositionally biased region" description="Low complexity" evidence="1">
    <location>
        <begin position="25"/>
        <end position="44"/>
    </location>
</feature>
<dbReference type="Proteomes" id="UP000245942">
    <property type="component" value="Unassembled WGS sequence"/>
</dbReference>